<sequence>MEHILAHYFYPLLRLVFFIALGIFIGNLIEALNWTKFLAKLSYPLIKFGRLKDISGASFSIAFFSGISANTILAEAYDQGKLNKKELILSNLFNSLPTYFLHLPTTFFIVAPFIKEATWPYFALTISAAFLRTIFTVFLAHFILPKTNISSTFHPTDQNKSESILKKTLIRFQKRFKKIILFTIPIYVGFKILAKYGFFHWLEGKLAGIIIYFPWLPAKSLGIIIMQMAAEFSAGLAAAGALLEAHVLDIKQIVLALTIGNILSSPIRAIRHQFPYYAGIYPPRLALILIIFNQSLRIISLALALFVYYNWF</sequence>
<proteinExistence type="predicted"/>
<feature type="transmembrane region" description="Helical" evidence="1">
    <location>
        <begin position="221"/>
        <end position="243"/>
    </location>
</feature>
<keyword evidence="3" id="KW-1185">Reference proteome</keyword>
<evidence type="ECO:0008006" key="4">
    <source>
        <dbReference type="Google" id="ProtNLM"/>
    </source>
</evidence>
<reference evidence="2 3" key="1">
    <citation type="submission" date="2016-10" db="EMBL/GenBank/DDBJ databases">
        <authorList>
            <person name="de Groot N.N."/>
        </authorList>
    </citation>
    <scope>NUCLEOTIDE SEQUENCE [LARGE SCALE GENOMIC DNA]</scope>
    <source>
        <strain evidence="2 3">DSM 15269</strain>
    </source>
</reference>
<keyword evidence="1" id="KW-0472">Membrane</keyword>
<feature type="transmembrane region" description="Helical" evidence="1">
    <location>
        <begin position="54"/>
        <end position="76"/>
    </location>
</feature>
<feature type="transmembrane region" description="Helical" evidence="1">
    <location>
        <begin position="12"/>
        <end position="34"/>
    </location>
</feature>
<feature type="transmembrane region" description="Helical" evidence="1">
    <location>
        <begin position="120"/>
        <end position="144"/>
    </location>
</feature>
<dbReference type="EMBL" id="FNIN01000002">
    <property type="protein sequence ID" value="SDN46612.1"/>
    <property type="molecule type" value="Genomic_DNA"/>
</dbReference>
<feature type="transmembrane region" description="Helical" evidence="1">
    <location>
        <begin position="96"/>
        <end position="114"/>
    </location>
</feature>
<feature type="transmembrane region" description="Helical" evidence="1">
    <location>
        <begin position="179"/>
        <end position="201"/>
    </location>
</feature>
<feature type="transmembrane region" description="Helical" evidence="1">
    <location>
        <begin position="285"/>
        <end position="309"/>
    </location>
</feature>
<gene>
    <name evidence="2" type="ORF">SAMN04488516_102219</name>
</gene>
<keyword evidence="1" id="KW-0812">Transmembrane</keyword>
<name>A0A1H0BLY9_9BACT</name>
<dbReference type="InterPro" id="IPR038880">
    <property type="entry name" value="MJ0871-like"/>
</dbReference>
<evidence type="ECO:0000256" key="1">
    <source>
        <dbReference type="SAM" id="Phobius"/>
    </source>
</evidence>
<dbReference type="Proteomes" id="UP000199602">
    <property type="component" value="Unassembled WGS sequence"/>
</dbReference>
<dbReference type="STRING" id="206665.SAMN04488516_102219"/>
<protein>
    <recommendedName>
        <fullName evidence="4">Nucleoside recognition</fullName>
    </recommendedName>
</protein>
<dbReference type="AlphaFoldDB" id="A0A1H0BLY9"/>
<dbReference type="RefSeq" id="WP_092063464.1">
    <property type="nucleotide sequence ID" value="NZ_FNIN01000002.1"/>
</dbReference>
<organism evidence="2 3">
    <name type="scientific">Desulfonauticus submarinus</name>
    <dbReference type="NCBI Taxonomy" id="206665"/>
    <lineage>
        <taxon>Bacteria</taxon>
        <taxon>Pseudomonadati</taxon>
        <taxon>Thermodesulfobacteriota</taxon>
        <taxon>Desulfovibrionia</taxon>
        <taxon>Desulfovibrionales</taxon>
        <taxon>Desulfonauticaceae</taxon>
        <taxon>Desulfonauticus</taxon>
    </lineage>
</organism>
<evidence type="ECO:0000313" key="2">
    <source>
        <dbReference type="EMBL" id="SDN46612.1"/>
    </source>
</evidence>
<dbReference type="OrthoDB" id="5453678at2"/>
<keyword evidence="1" id="KW-1133">Transmembrane helix</keyword>
<evidence type="ECO:0000313" key="3">
    <source>
        <dbReference type="Proteomes" id="UP000199602"/>
    </source>
</evidence>
<dbReference type="PANTHER" id="PTHR38139:SF1">
    <property type="entry name" value="NUCLEOSIDE TRANSPORTER_FEOB GTPASE GATE DOMAIN-CONTAINING PROTEIN"/>
    <property type="match status" value="1"/>
</dbReference>
<accession>A0A1H0BLY9</accession>
<dbReference type="PANTHER" id="PTHR38139">
    <property type="entry name" value="GATE DOMAIN-CONTAINING PROTEIN"/>
    <property type="match status" value="1"/>
</dbReference>